<dbReference type="Gene3D" id="2.70.98.10">
    <property type="match status" value="1"/>
</dbReference>
<dbReference type="SUPFAM" id="SSF74650">
    <property type="entry name" value="Galactose mutarotase-like"/>
    <property type="match status" value="1"/>
</dbReference>
<dbReference type="PANTHER" id="PTHR10091">
    <property type="entry name" value="ALDOSE-1-EPIMERASE"/>
    <property type="match status" value="1"/>
</dbReference>
<dbReference type="PROSITE" id="PS00545">
    <property type="entry name" value="ALDOSE_1_EPIMERASE"/>
    <property type="match status" value="1"/>
</dbReference>
<dbReference type="InterPro" id="IPR047215">
    <property type="entry name" value="Galactose_mutarotase-like"/>
</dbReference>
<dbReference type="RefSeq" id="WP_002364699.1">
    <property type="nucleotide sequence ID" value="NZ_GL454411.1"/>
</dbReference>
<dbReference type="InterPro" id="IPR008183">
    <property type="entry name" value="Aldose_1/G6P_1-epimerase"/>
</dbReference>
<name>A0A125WAF5_ENTFL</name>
<evidence type="ECO:0000256" key="5">
    <source>
        <dbReference type="ARBA" id="ARBA00032300"/>
    </source>
</evidence>
<dbReference type="GO" id="GO:0006006">
    <property type="term" value="P:glucose metabolic process"/>
    <property type="evidence" value="ECO:0007669"/>
    <property type="project" value="TreeGrafter"/>
</dbReference>
<dbReference type="GO" id="GO:0030246">
    <property type="term" value="F:carbohydrate binding"/>
    <property type="evidence" value="ECO:0007669"/>
    <property type="project" value="InterPro"/>
</dbReference>
<evidence type="ECO:0000256" key="2">
    <source>
        <dbReference type="ARBA" id="ARBA00014165"/>
    </source>
</evidence>
<comment type="caution">
    <text evidence="7">The sequence shown here is derived from an EMBL/GenBank/DDBJ whole genome shotgun (WGS) entry which is preliminary data.</text>
</comment>
<dbReference type="AlphaFoldDB" id="A0A125WAF5"/>
<dbReference type="Proteomes" id="UP000004846">
    <property type="component" value="Unassembled WGS sequence"/>
</dbReference>
<dbReference type="GO" id="GO:0004034">
    <property type="term" value="F:aldose 1-epimerase activity"/>
    <property type="evidence" value="ECO:0007669"/>
    <property type="project" value="TreeGrafter"/>
</dbReference>
<comment type="similarity">
    <text evidence="1">Belongs to the aldose epimerase family.</text>
</comment>
<evidence type="ECO:0000313" key="8">
    <source>
        <dbReference type="Proteomes" id="UP000004846"/>
    </source>
</evidence>
<accession>A0A125WAF5</accession>
<dbReference type="EMBL" id="AEBR01000005">
    <property type="protein sequence ID" value="EFM84198.1"/>
    <property type="molecule type" value="Genomic_DNA"/>
</dbReference>
<proteinExistence type="inferred from homology"/>
<reference evidence="7 8" key="1">
    <citation type="submission" date="2010-07" db="EMBL/GenBank/DDBJ databases">
        <authorList>
            <person name="Sid Ahmed O."/>
        </authorList>
    </citation>
    <scope>NUCLEOTIDE SEQUENCE [LARGE SCALE GENOMIC DNA]</scope>
    <source>
        <strain evidence="7 8">TX4248</strain>
    </source>
</reference>
<dbReference type="CDD" id="cd09019">
    <property type="entry name" value="galactose_mutarotase_like"/>
    <property type="match status" value="1"/>
</dbReference>
<sequence>MKDNRITVTDIPNTNLKKITLKNDFLEVALLNYGARLHQLLMPNKNNHWENILLSYDSYQDVLKDQSFFGATVGPVAGRIRNGHWQNGILEQNSDGHHIHGGSKGWSFQYWTVEPFEKKDIIGVAFHLTDTISGYPGPIEATITYQLEDNHLRMISTGRSKQETLFNPTNHAYFNLSGDGKLDILSHLLSLNCQGMLELDDNKLPTGRILPASELSIRFNELTPIETILQRYPTGLDDVFPLVGSDLRQPQLCLQEPTSGRKMTIATTNQSMVLFSTTGFEAPFSINGQAMHSNYGLAIEPQEYPDIVHHPQWGSILLPANKKQTYQTVYQFNLL</sequence>
<evidence type="ECO:0000256" key="3">
    <source>
        <dbReference type="ARBA" id="ARBA00023235"/>
    </source>
</evidence>
<dbReference type="HOGENOM" id="CLU_031753_1_1_9"/>
<evidence type="ECO:0000256" key="4">
    <source>
        <dbReference type="ARBA" id="ARBA00023277"/>
    </source>
</evidence>
<dbReference type="Pfam" id="PF01263">
    <property type="entry name" value="Aldose_epim"/>
    <property type="match status" value="1"/>
</dbReference>
<dbReference type="PANTHER" id="PTHR10091:SF0">
    <property type="entry name" value="GALACTOSE MUTAROTASE"/>
    <property type="match status" value="1"/>
</dbReference>
<evidence type="ECO:0000256" key="6">
    <source>
        <dbReference type="ARBA" id="ARBA00033373"/>
    </source>
</evidence>
<organism evidence="7 8">
    <name type="scientific">Enterococcus faecalis TX4248</name>
    <dbReference type="NCBI Taxonomy" id="749495"/>
    <lineage>
        <taxon>Bacteria</taxon>
        <taxon>Bacillati</taxon>
        <taxon>Bacillota</taxon>
        <taxon>Bacilli</taxon>
        <taxon>Lactobacillales</taxon>
        <taxon>Enterococcaceae</taxon>
        <taxon>Enterococcus</taxon>
    </lineage>
</organism>
<evidence type="ECO:0000313" key="7">
    <source>
        <dbReference type="EMBL" id="EFM84198.1"/>
    </source>
</evidence>
<protein>
    <recommendedName>
        <fullName evidence="2">Aldose 1-epimerase</fullName>
    </recommendedName>
    <alternativeName>
        <fullName evidence="6">Galactose mutarotase</fullName>
    </alternativeName>
    <alternativeName>
        <fullName evidence="5">Type-1 mutarotase</fullName>
    </alternativeName>
</protein>
<dbReference type="GO" id="GO:0033499">
    <property type="term" value="P:galactose catabolic process via UDP-galactose, Leloir pathway"/>
    <property type="evidence" value="ECO:0007669"/>
    <property type="project" value="TreeGrafter"/>
</dbReference>
<dbReference type="InterPro" id="IPR014718">
    <property type="entry name" value="GH-type_carb-bd"/>
</dbReference>
<keyword evidence="4" id="KW-0119">Carbohydrate metabolism</keyword>
<dbReference type="InterPro" id="IPR011013">
    <property type="entry name" value="Gal_mutarotase_sf_dom"/>
</dbReference>
<evidence type="ECO:0000256" key="1">
    <source>
        <dbReference type="ARBA" id="ARBA00006206"/>
    </source>
</evidence>
<dbReference type="InterPro" id="IPR018052">
    <property type="entry name" value="Ald1_epimerase_CS"/>
</dbReference>
<keyword evidence="3" id="KW-0413">Isomerase</keyword>
<gene>
    <name evidence="7" type="ORF">HMPREF9498_00173</name>
</gene>